<dbReference type="GO" id="GO:0005886">
    <property type="term" value="C:plasma membrane"/>
    <property type="evidence" value="ECO:0007669"/>
    <property type="project" value="TreeGrafter"/>
</dbReference>
<dbReference type="InterPro" id="IPR020635">
    <property type="entry name" value="Tyr_kinase_cat_dom"/>
</dbReference>
<dbReference type="InterPro" id="IPR000719">
    <property type="entry name" value="Prot_kinase_dom"/>
</dbReference>
<dbReference type="FunFam" id="1.10.510.10:FF:000554">
    <property type="entry name" value="Predicted protein"/>
    <property type="match status" value="1"/>
</dbReference>
<dbReference type="GO" id="GO:0007169">
    <property type="term" value="P:cell surface receptor protein tyrosine kinase signaling pathway"/>
    <property type="evidence" value="ECO:0007669"/>
    <property type="project" value="TreeGrafter"/>
</dbReference>
<evidence type="ECO:0000256" key="4">
    <source>
        <dbReference type="ARBA" id="ARBA00022692"/>
    </source>
</evidence>
<dbReference type="EMBL" id="JXXN02001651">
    <property type="protein sequence ID" value="THD24343.1"/>
    <property type="molecule type" value="Genomic_DNA"/>
</dbReference>
<evidence type="ECO:0000256" key="9">
    <source>
        <dbReference type="ARBA" id="ARBA00023136"/>
    </source>
</evidence>
<comment type="subcellular location">
    <subcellularLocation>
        <location evidence="1">Membrane</location>
    </subcellularLocation>
</comment>
<reference evidence="14" key="1">
    <citation type="submission" date="2019-03" db="EMBL/GenBank/DDBJ databases">
        <title>Improved annotation for the trematode Fasciola hepatica.</title>
        <authorList>
            <person name="Choi Y.-J."/>
            <person name="Martin J."/>
            <person name="Mitreva M."/>
        </authorList>
    </citation>
    <scope>NUCLEOTIDE SEQUENCE [LARGE SCALE GENOMIC DNA]</scope>
</reference>
<keyword evidence="7" id="KW-0067">ATP-binding</keyword>
<dbReference type="PROSITE" id="PS50011">
    <property type="entry name" value="PROTEIN_KINASE_DOM"/>
    <property type="match status" value="1"/>
</dbReference>
<dbReference type="Pfam" id="PF07714">
    <property type="entry name" value="PK_Tyr_Ser-Thr"/>
    <property type="match status" value="1"/>
</dbReference>
<feature type="transmembrane region" description="Helical" evidence="11">
    <location>
        <begin position="389"/>
        <end position="414"/>
    </location>
</feature>
<keyword evidence="2" id="KW-0597">Phosphoprotein</keyword>
<evidence type="ECO:0000256" key="2">
    <source>
        <dbReference type="ARBA" id="ARBA00022553"/>
    </source>
</evidence>
<dbReference type="PANTHER" id="PTHR24416:SF611">
    <property type="entry name" value="TYROSINE-PROTEIN KINASE TRANSMEMBRANE RECEPTOR ROR"/>
    <property type="match status" value="1"/>
</dbReference>
<evidence type="ECO:0000256" key="7">
    <source>
        <dbReference type="ARBA" id="ARBA00022840"/>
    </source>
</evidence>
<evidence type="ECO:0000256" key="1">
    <source>
        <dbReference type="ARBA" id="ARBA00004370"/>
    </source>
</evidence>
<protein>
    <submittedName>
        <fullName evidence="14">Fibroblast growth factor receptor</fullName>
    </submittedName>
</protein>
<dbReference type="SUPFAM" id="SSF56112">
    <property type="entry name" value="Protein kinase-like (PK-like)"/>
    <property type="match status" value="1"/>
</dbReference>
<dbReference type="PROSITE" id="PS00109">
    <property type="entry name" value="PROTEIN_KINASE_TYR"/>
    <property type="match status" value="1"/>
</dbReference>
<dbReference type="Proteomes" id="UP000230066">
    <property type="component" value="Unassembled WGS sequence"/>
</dbReference>
<keyword evidence="9 11" id="KW-0472">Membrane</keyword>
<evidence type="ECO:0000256" key="10">
    <source>
        <dbReference type="ARBA" id="ARBA00023137"/>
    </source>
</evidence>
<evidence type="ECO:0000256" key="5">
    <source>
        <dbReference type="ARBA" id="ARBA00022741"/>
    </source>
</evidence>
<dbReference type="InterPro" id="IPR007110">
    <property type="entry name" value="Ig-like_dom"/>
</dbReference>
<dbReference type="SMART" id="SM00219">
    <property type="entry name" value="TyrKc"/>
    <property type="match status" value="1"/>
</dbReference>
<keyword evidence="5" id="KW-0547">Nucleotide-binding</keyword>
<organism evidence="14 15">
    <name type="scientific">Fasciola hepatica</name>
    <name type="common">Liver fluke</name>
    <dbReference type="NCBI Taxonomy" id="6192"/>
    <lineage>
        <taxon>Eukaryota</taxon>
        <taxon>Metazoa</taxon>
        <taxon>Spiralia</taxon>
        <taxon>Lophotrochozoa</taxon>
        <taxon>Platyhelminthes</taxon>
        <taxon>Trematoda</taxon>
        <taxon>Digenea</taxon>
        <taxon>Plagiorchiida</taxon>
        <taxon>Echinostomata</taxon>
        <taxon>Echinostomatoidea</taxon>
        <taxon>Fasciolidae</taxon>
        <taxon>Fasciola</taxon>
    </lineage>
</organism>
<evidence type="ECO:0000256" key="3">
    <source>
        <dbReference type="ARBA" id="ARBA00022679"/>
    </source>
</evidence>
<evidence type="ECO:0000313" key="15">
    <source>
        <dbReference type="Proteomes" id="UP000230066"/>
    </source>
</evidence>
<dbReference type="Gene3D" id="1.10.510.10">
    <property type="entry name" value="Transferase(Phosphotransferase) domain 1"/>
    <property type="match status" value="1"/>
</dbReference>
<dbReference type="InterPro" id="IPR008266">
    <property type="entry name" value="Tyr_kinase_AS"/>
</dbReference>
<dbReference type="InterPro" id="IPR011009">
    <property type="entry name" value="Kinase-like_dom_sf"/>
</dbReference>
<dbReference type="PROSITE" id="PS50835">
    <property type="entry name" value="IG_LIKE"/>
    <property type="match status" value="1"/>
</dbReference>
<keyword evidence="6" id="KW-0418">Kinase</keyword>
<keyword evidence="8 11" id="KW-1133">Transmembrane helix</keyword>
<dbReference type="InterPro" id="IPR050122">
    <property type="entry name" value="RTK"/>
</dbReference>
<dbReference type="CDD" id="cd00192">
    <property type="entry name" value="PTKc"/>
    <property type="match status" value="1"/>
</dbReference>
<keyword evidence="3" id="KW-0808">Transferase</keyword>
<keyword evidence="14" id="KW-0675">Receptor</keyword>
<name>A0A4E0R9V8_FASHE</name>
<evidence type="ECO:0000256" key="6">
    <source>
        <dbReference type="ARBA" id="ARBA00022777"/>
    </source>
</evidence>
<dbReference type="GO" id="GO:0004714">
    <property type="term" value="F:transmembrane receptor protein tyrosine kinase activity"/>
    <property type="evidence" value="ECO:0007669"/>
    <property type="project" value="TreeGrafter"/>
</dbReference>
<dbReference type="GO" id="GO:0043235">
    <property type="term" value="C:receptor complex"/>
    <property type="evidence" value="ECO:0007669"/>
    <property type="project" value="TreeGrafter"/>
</dbReference>
<feature type="domain" description="Ig-like" evidence="13">
    <location>
        <begin position="140"/>
        <end position="231"/>
    </location>
</feature>
<accession>A0A4E0R9V8</accession>
<comment type="caution">
    <text evidence="14">The sequence shown here is derived from an EMBL/GenBank/DDBJ whole genome shotgun (WGS) entry which is preliminary data.</text>
</comment>
<evidence type="ECO:0000256" key="11">
    <source>
        <dbReference type="SAM" id="Phobius"/>
    </source>
</evidence>
<keyword evidence="10" id="KW-0829">Tyrosine-protein kinase</keyword>
<dbReference type="InterPro" id="IPR001245">
    <property type="entry name" value="Ser-Thr/Tyr_kinase_cat_dom"/>
</dbReference>
<evidence type="ECO:0000259" key="12">
    <source>
        <dbReference type="PROSITE" id="PS50011"/>
    </source>
</evidence>
<dbReference type="PRINTS" id="PR00109">
    <property type="entry name" value="TYRKINASE"/>
</dbReference>
<dbReference type="AlphaFoldDB" id="A0A4E0R9V8"/>
<evidence type="ECO:0000313" key="14">
    <source>
        <dbReference type="EMBL" id="THD24343.1"/>
    </source>
</evidence>
<keyword evidence="4 11" id="KW-0812">Transmembrane</keyword>
<sequence length="989" mass="110906">MTFRLIYWYPIILEDLTVTEQNEGLACETSEPGETCIWHRFFPDPIMDSKHEEKDGRFVVSFEDVLRGRQSESVSCILGSPEGVYNVSTVVFRSRAAVSQSAFAGHILDRSCMKTLISLENLRRKLHRSGLGIFEFCTQPEVSPVCPWPVFFYPLREFVFSINCAAQGYPLPHVSVLWNGSALTRSNEIPGIYLNNYTAELHPTEYFHGSADSSNSGILTCLAQSGGRELTRHFLLYANPSDGLYPSNENNQVVEPSSEIKFVALPSLSLETTADDEVFQLEAESSILDGISGPKSTDKPNFIMWIGTKPKQDSIAVMRSSLRDKIKPPECEVMDATIPLPKSIQSIPDSWSMYPVRLGLACYTHGGCVHRTVTLNISSSSFRLNSAELGWSGVAIGSIVALVFALMSLTLFGLGIRHIRRKFRSAQKTKSRLLALNVDDICQTGDNWNAYDASQSLLMPSPESGFHESPIIKAGLEQHKSRLVLMENCSSCVHCTTLNSTASYENLTCCKHEHFGVGDRRYATSLPSLNGTEFRRKESLYKHVHEEQSWGQLINGVWEIHPRCLRISRLLGCGAHGRVLRAQLRLPAESNELCMPLRRHIFRVINQIAQFRQTRDADGIVLQVAVKEVFFNGSQFNDCSSLSSDISTVYGTRKSAPPHPVPCPDQSGSSCVYAELAPMDPTTTTTTTTGGTMLMPDLPSSSNSTDGQVRPMEQFPCVHHPDPSNSQPGAVRSTSRLIWTDKERSRGQRVKQARYKAITNPLFETELVVMKAAGVHPYVVALIGRCTFPGIGPLLIIEYCPRGNLRIHLQSLRTNLTQNQAETPQFQRQLLMFAYQIAEGMKYLALRNIIHRDLAARNVLLTANCTCKISDFGLSRQLDPNTEYYLRDRGALPLRWLAPEVLDTKRYSQKSDIWSYGVLIWEIYTLGGTPYTQFTIDQVRNLIQHGYRMSRPPLCPNRIGMLMQETWSSVPDDRPNFVQIVNVLKHFVQ</sequence>
<dbReference type="GO" id="GO:0005524">
    <property type="term" value="F:ATP binding"/>
    <property type="evidence" value="ECO:0007669"/>
    <property type="project" value="UniProtKB-KW"/>
</dbReference>
<gene>
    <name evidence="14" type="ORF">D915_005046</name>
</gene>
<evidence type="ECO:0000256" key="8">
    <source>
        <dbReference type="ARBA" id="ARBA00022989"/>
    </source>
</evidence>
<evidence type="ECO:0000259" key="13">
    <source>
        <dbReference type="PROSITE" id="PS50835"/>
    </source>
</evidence>
<proteinExistence type="predicted"/>
<dbReference type="PANTHER" id="PTHR24416">
    <property type="entry name" value="TYROSINE-PROTEIN KINASE RECEPTOR"/>
    <property type="match status" value="1"/>
</dbReference>
<feature type="domain" description="Protein kinase" evidence="12">
    <location>
        <begin position="565"/>
        <end position="988"/>
    </location>
</feature>
<keyword evidence="15" id="KW-1185">Reference proteome</keyword>